<name>A0ABS4E9M8_9FIRM</name>
<dbReference type="Proteomes" id="UP000767291">
    <property type="component" value="Unassembled WGS sequence"/>
</dbReference>
<dbReference type="EMBL" id="JAGGJX010000001">
    <property type="protein sequence ID" value="MBP1854645.1"/>
    <property type="molecule type" value="Genomic_DNA"/>
</dbReference>
<protein>
    <recommendedName>
        <fullName evidence="3">DUF2577 domain-containing protein</fullName>
    </recommendedName>
</protein>
<reference evidence="1 2" key="1">
    <citation type="submission" date="2021-03" db="EMBL/GenBank/DDBJ databases">
        <title>Genomic Encyclopedia of Type Strains, Phase IV (KMG-IV): sequencing the most valuable type-strain genomes for metagenomic binning, comparative biology and taxonomic classification.</title>
        <authorList>
            <person name="Goeker M."/>
        </authorList>
    </citation>
    <scope>NUCLEOTIDE SEQUENCE [LARGE SCALE GENOMIC DNA]</scope>
    <source>
        <strain evidence="1 2">DSM 1289</strain>
    </source>
</reference>
<comment type="caution">
    <text evidence="1">The sequence shown here is derived from an EMBL/GenBank/DDBJ whole genome shotgun (WGS) entry which is preliminary data.</text>
</comment>
<dbReference type="InterPro" id="IPR022555">
    <property type="entry name" value="DUF2577"/>
</dbReference>
<accession>A0ABS4E9M8</accession>
<evidence type="ECO:0000313" key="1">
    <source>
        <dbReference type="EMBL" id="MBP1854645.1"/>
    </source>
</evidence>
<proteinExistence type="predicted"/>
<dbReference type="Pfam" id="PF10844">
    <property type="entry name" value="DUF2577"/>
    <property type="match status" value="1"/>
</dbReference>
<keyword evidence="2" id="KW-1185">Reference proteome</keyword>
<evidence type="ECO:0000313" key="2">
    <source>
        <dbReference type="Proteomes" id="UP000767291"/>
    </source>
</evidence>
<dbReference type="RefSeq" id="WP_209456125.1">
    <property type="nucleotide sequence ID" value="NZ_BAAACS010000012.1"/>
</dbReference>
<sequence>MPDIYDALKKLCHEVVKSYNHTSVLYAKVIQTKPLKVQSDSELFFSEPLQLILTSRIEELRNESKLKNGDMVALISYANGQKYLVIDKV</sequence>
<organism evidence="1 2">
    <name type="scientific">Metaclostridioides mangenotii</name>
    <dbReference type="NCBI Taxonomy" id="1540"/>
    <lineage>
        <taxon>Bacteria</taxon>
        <taxon>Bacillati</taxon>
        <taxon>Bacillota</taxon>
        <taxon>Clostridia</taxon>
        <taxon>Peptostreptococcales</taxon>
        <taxon>Peptostreptococcaceae</taxon>
        <taxon>Metaclostridioides</taxon>
    </lineage>
</organism>
<gene>
    <name evidence="1" type="ORF">J2Z43_001035</name>
</gene>
<evidence type="ECO:0008006" key="3">
    <source>
        <dbReference type="Google" id="ProtNLM"/>
    </source>
</evidence>